<evidence type="ECO:0000256" key="2">
    <source>
        <dbReference type="ARBA" id="ARBA00003522"/>
    </source>
</evidence>
<dbReference type="InterPro" id="IPR058240">
    <property type="entry name" value="rSAM_sf"/>
</dbReference>
<evidence type="ECO:0000256" key="3">
    <source>
        <dbReference type="ARBA" id="ARBA00005155"/>
    </source>
</evidence>
<dbReference type="SFLD" id="SFLDS00029">
    <property type="entry name" value="Radical_SAM"/>
    <property type="match status" value="1"/>
</dbReference>
<dbReference type="SFLD" id="SFLDG01067">
    <property type="entry name" value="SPASM/twitch_domain_containing"/>
    <property type="match status" value="1"/>
</dbReference>
<evidence type="ECO:0000256" key="13">
    <source>
        <dbReference type="ARBA" id="ARBA00030926"/>
    </source>
</evidence>
<evidence type="ECO:0000256" key="7">
    <source>
        <dbReference type="ARBA" id="ARBA00022691"/>
    </source>
</evidence>
<dbReference type="PANTHER" id="PTHR43787:SF13">
    <property type="entry name" value="FEMO COFACTOR BIOSYNTHESIS PROTEIN NIFB"/>
    <property type="match status" value="1"/>
</dbReference>
<evidence type="ECO:0000256" key="10">
    <source>
        <dbReference type="ARBA" id="ARBA00023014"/>
    </source>
</evidence>
<dbReference type="PROSITE" id="PS51918">
    <property type="entry name" value="RADICAL_SAM"/>
    <property type="match status" value="1"/>
</dbReference>
<evidence type="ECO:0000256" key="1">
    <source>
        <dbReference type="ARBA" id="ARBA00001966"/>
    </source>
</evidence>
<dbReference type="InterPro" id="IPR013785">
    <property type="entry name" value="Aldolase_TIM"/>
</dbReference>
<dbReference type="RefSeq" id="WP_256192971.1">
    <property type="nucleotide sequence ID" value="NZ_AP027742.1"/>
</dbReference>
<dbReference type="PANTHER" id="PTHR43787">
    <property type="entry name" value="FEMO COFACTOR BIOSYNTHESIS PROTEIN NIFB-RELATED"/>
    <property type="match status" value="1"/>
</dbReference>
<evidence type="ECO:0000256" key="12">
    <source>
        <dbReference type="ARBA" id="ARBA00023239"/>
    </source>
</evidence>
<dbReference type="InterPro" id="IPR006638">
    <property type="entry name" value="Elp3/MiaA/NifB-like_rSAM"/>
</dbReference>
<accession>A0ABM8I629</accession>
<proteinExistence type="inferred from homology"/>
<feature type="domain" description="Radical SAM core" evidence="15">
    <location>
        <begin position="23"/>
        <end position="271"/>
    </location>
</feature>
<keyword evidence="8" id="KW-0479">Metal-binding</keyword>
<evidence type="ECO:0000256" key="11">
    <source>
        <dbReference type="ARBA" id="ARBA00023231"/>
    </source>
</evidence>
<protein>
    <recommendedName>
        <fullName evidence="5">FeMo cofactor biosynthesis protein NifB</fullName>
    </recommendedName>
    <alternativeName>
        <fullName evidence="14">Nitrogenase cofactor maturase NifB</fullName>
    </alternativeName>
    <alternativeName>
        <fullName evidence="13">Radical SAM assemblase NifB</fullName>
    </alternativeName>
</protein>
<gene>
    <name evidence="16" type="ORF">Lac1_28160</name>
</gene>
<comment type="similarity">
    <text evidence="4">Belongs to the radical SAM superfamily. NifB family.</text>
</comment>
<evidence type="ECO:0000256" key="5">
    <source>
        <dbReference type="ARBA" id="ARBA00021702"/>
    </source>
</evidence>
<evidence type="ECO:0000256" key="9">
    <source>
        <dbReference type="ARBA" id="ARBA00023004"/>
    </source>
</evidence>
<keyword evidence="11" id="KW-0535">Nitrogen fixation</keyword>
<evidence type="ECO:0000313" key="17">
    <source>
        <dbReference type="Proteomes" id="UP001305815"/>
    </source>
</evidence>
<comment type="cofactor">
    <cofactor evidence="1">
        <name>[4Fe-4S] cluster</name>
        <dbReference type="ChEBI" id="CHEBI:49883"/>
    </cofactor>
</comment>
<keyword evidence="9" id="KW-0408">Iron</keyword>
<comment type="pathway">
    <text evidence="3">Cofactor biosynthesis; Fe-Mo cofactor biosynthesis.</text>
</comment>
<evidence type="ECO:0000256" key="8">
    <source>
        <dbReference type="ARBA" id="ARBA00022723"/>
    </source>
</evidence>
<dbReference type="SUPFAM" id="SSF102114">
    <property type="entry name" value="Radical SAM enzymes"/>
    <property type="match status" value="1"/>
</dbReference>
<keyword evidence="17" id="KW-1185">Reference proteome</keyword>
<evidence type="ECO:0000256" key="14">
    <source>
        <dbReference type="ARBA" id="ARBA00032102"/>
    </source>
</evidence>
<keyword evidence="10" id="KW-0411">Iron-sulfur</keyword>
<dbReference type="Gene3D" id="3.20.20.70">
    <property type="entry name" value="Aldolase class I"/>
    <property type="match status" value="1"/>
</dbReference>
<dbReference type="CDD" id="cd01335">
    <property type="entry name" value="Radical_SAM"/>
    <property type="match status" value="1"/>
</dbReference>
<dbReference type="EMBL" id="AP027742">
    <property type="protein sequence ID" value="BDZ78633.1"/>
    <property type="molecule type" value="Genomic_DNA"/>
</dbReference>
<dbReference type="InterPro" id="IPR007197">
    <property type="entry name" value="rSAM"/>
</dbReference>
<keyword evidence="12" id="KW-0456">Lyase</keyword>
<keyword evidence="6" id="KW-0004">4Fe-4S</keyword>
<name>A0ABM8I629_9FIRM</name>
<reference evidence="17" key="1">
    <citation type="journal article" date="2023" name="Int. J. Syst. Evol. Microbiol.">
        <title>Claveliimonas bilis gen. nov., sp. nov., deoxycholic acid-producing bacteria isolated from human faeces, and reclassification of Sellimonas monacensis Zenner et al. 2021 as Claveliimonas monacensis comb. nov.</title>
        <authorList>
            <person name="Hisatomi A."/>
            <person name="Kastawa N.W.E.P.G."/>
            <person name="Song I."/>
            <person name="Ohkuma M."/>
            <person name="Fukiya S."/>
            <person name="Sakamoto M."/>
        </authorList>
    </citation>
    <scope>NUCLEOTIDE SEQUENCE [LARGE SCALE GENOMIC DNA]</scope>
    <source>
        <strain evidence="17">12BBH14</strain>
    </source>
</reference>
<evidence type="ECO:0000259" key="15">
    <source>
        <dbReference type="PROSITE" id="PS51918"/>
    </source>
</evidence>
<dbReference type="Pfam" id="PF04055">
    <property type="entry name" value="Radical_SAM"/>
    <property type="match status" value="1"/>
</dbReference>
<dbReference type="SMART" id="SM00729">
    <property type="entry name" value="Elp3"/>
    <property type="match status" value="1"/>
</dbReference>
<comment type="function">
    <text evidence="2">Involved in the biosynthesis of the iron-molybdenum cofactor (FeMo-co or M-cluster) found in the dinitrogenase enzyme of the nitrogenase complex in nitrogen-fixing microorganisms. NifB catalyzes the crucial step of radical SAM-dependent carbide insertion that occurs concomitant with the insertion of a 9th sulfur and the rearrangement/coupling of two [4Fe-4S] clusters into a [8Fe-9S-C] cluster, the precursor to the M-cluster.</text>
</comment>
<keyword evidence="7" id="KW-0949">S-adenosyl-L-methionine</keyword>
<organism evidence="16 17">
    <name type="scientific">Claveliimonas bilis</name>
    <dbReference type="NCBI Taxonomy" id="3028070"/>
    <lineage>
        <taxon>Bacteria</taxon>
        <taxon>Bacillati</taxon>
        <taxon>Bacillota</taxon>
        <taxon>Clostridia</taxon>
        <taxon>Lachnospirales</taxon>
        <taxon>Lachnospiraceae</taxon>
        <taxon>Claveliimonas</taxon>
    </lineage>
</organism>
<evidence type="ECO:0000313" key="16">
    <source>
        <dbReference type="EMBL" id="BDZ78633.1"/>
    </source>
</evidence>
<sequence length="294" mass="33029">MKERERQLEYLSQNHPCFALYKRPNLARIHLPVCPSCNIICKYCIRSINDNDERPGVAKRILSPKQALDIVHKAVKICDNLRVVGIAGPGDTLATDHAIETFRLVKKDFPNLLLCLSTNGLLLEERAEELAQIGLNTLTVTVNGIYPEIVRQICGGIRYQGRRYLEEEAAQILINKQKEGIQKAALLGLIIKVNIVLIPGINDKHIAEVAEAVKSWGAHMINIIPLIPQYQLKDYDAPGCEQLADARKEAEKHIKVFRHCQHCRADAVGIPGISEYRQELYELLEGDDSNFSHG</sequence>
<evidence type="ECO:0000256" key="4">
    <source>
        <dbReference type="ARBA" id="ARBA00006804"/>
    </source>
</evidence>
<dbReference type="Proteomes" id="UP001305815">
    <property type="component" value="Chromosome"/>
</dbReference>
<evidence type="ECO:0000256" key="6">
    <source>
        <dbReference type="ARBA" id="ARBA00022485"/>
    </source>
</evidence>